<evidence type="ECO:0000313" key="2">
    <source>
        <dbReference type="EMBL" id="KAJ8318299.1"/>
    </source>
</evidence>
<reference evidence="2 3" key="1">
    <citation type="submission" date="2022-12" db="EMBL/GenBank/DDBJ databases">
        <title>Chromosome-level genome of Tegillarca granosa.</title>
        <authorList>
            <person name="Kim J."/>
        </authorList>
    </citation>
    <scope>NUCLEOTIDE SEQUENCE [LARGE SCALE GENOMIC DNA]</scope>
    <source>
        <strain evidence="2">Teg-2019</strain>
        <tissue evidence="2">Adductor muscle</tissue>
    </source>
</reference>
<feature type="region of interest" description="Disordered" evidence="1">
    <location>
        <begin position="581"/>
        <end position="624"/>
    </location>
</feature>
<feature type="compositionally biased region" description="Basic and acidic residues" evidence="1">
    <location>
        <begin position="159"/>
        <end position="174"/>
    </location>
</feature>
<proteinExistence type="predicted"/>
<gene>
    <name evidence="2" type="ORF">KUTeg_003390</name>
</gene>
<name>A0ABQ9FM05_TEGGR</name>
<feature type="compositionally biased region" description="Polar residues" evidence="1">
    <location>
        <begin position="381"/>
        <end position="400"/>
    </location>
</feature>
<feature type="region of interest" description="Disordered" evidence="1">
    <location>
        <begin position="1"/>
        <end position="26"/>
    </location>
</feature>
<dbReference type="EMBL" id="JARBDR010000214">
    <property type="protein sequence ID" value="KAJ8318299.1"/>
    <property type="molecule type" value="Genomic_DNA"/>
</dbReference>
<organism evidence="2 3">
    <name type="scientific">Tegillarca granosa</name>
    <name type="common">Malaysian cockle</name>
    <name type="synonym">Anadara granosa</name>
    <dbReference type="NCBI Taxonomy" id="220873"/>
    <lineage>
        <taxon>Eukaryota</taxon>
        <taxon>Metazoa</taxon>
        <taxon>Spiralia</taxon>
        <taxon>Lophotrochozoa</taxon>
        <taxon>Mollusca</taxon>
        <taxon>Bivalvia</taxon>
        <taxon>Autobranchia</taxon>
        <taxon>Pteriomorphia</taxon>
        <taxon>Arcoida</taxon>
        <taxon>Arcoidea</taxon>
        <taxon>Arcidae</taxon>
        <taxon>Tegillarca</taxon>
    </lineage>
</organism>
<feature type="compositionally biased region" description="Basic and acidic residues" evidence="1">
    <location>
        <begin position="597"/>
        <end position="607"/>
    </location>
</feature>
<feature type="compositionally biased region" description="Basic and acidic residues" evidence="1">
    <location>
        <begin position="1"/>
        <end position="20"/>
    </location>
</feature>
<accession>A0ABQ9FM05</accession>
<dbReference type="Proteomes" id="UP001217089">
    <property type="component" value="Unassembled WGS sequence"/>
</dbReference>
<feature type="region of interest" description="Disordered" evidence="1">
    <location>
        <begin position="111"/>
        <end position="186"/>
    </location>
</feature>
<keyword evidence="3" id="KW-1185">Reference proteome</keyword>
<sequence length="717" mass="80256">MKDNPTRETSKEDTSIKTDDSSSQPIEIHSDILSASASQLKYIDSPQTFRKNDLDGSENEIEIDHTEQYLKQQTSDDAVLMKDGSHKSSDGVEISLTITLPTASISLPRDISQQELALQRSHRSSKESSPATADKLDNTKSDSEIAKTETKFPELLIPDWKKMPERGKLKRTENVEETEPLDSWVHSSVDSRLTEVNFESPRKSLISEGSQTDTESHYTYDTDNYSLEHELSSSSSPPHLRKLQSIESPLMKISKSEKTVSKLKQFEKADKFVVITKIETKASQQSPVYSKTMQMQVHWPQIKHVPVIHRIKPPADELLQESERYRKGHSIFMARILQKYAVGEKTKRYYETQRSLDKENIAEGYVQTMIKRLSREGTPDQGKSSGELSPKTVTTLSMQKADSPRARSDFVKHIVRKLSSPSGPEQVRTVVAPLKDLTNGSNGKKVRQLAEAFNSGGSKLSPERALSDSECHPLKSVISKTCYHRPHDSLNLSYDSSSQSTLTSQSLSAVDQTIDSGHKPDSTISAQMECYSLPLISVKEDESFNGYRERAATTTTCDNNAEQGIKNQNNEKQEIHVTIMSVPPSDSSKSGAARSSKQPEEERHISEAKVFPKKSRYPQKLTQRRGGKIKMGTIGVLCQQTMLSFDLGMSLQAAEAEKSSEVVLRKSGKSQQRPLSAGSVEGSETPPTSADEKRKSRTRFFEASWFPKPKRFFKVSK</sequence>
<feature type="compositionally biased region" description="Low complexity" evidence="1">
    <location>
        <begin position="585"/>
        <end position="596"/>
    </location>
</feature>
<protein>
    <submittedName>
        <fullName evidence="2">Uncharacterized protein</fullName>
    </submittedName>
</protein>
<feature type="compositionally biased region" description="Basic residues" evidence="1">
    <location>
        <begin position="611"/>
        <end position="624"/>
    </location>
</feature>
<evidence type="ECO:0000313" key="3">
    <source>
        <dbReference type="Proteomes" id="UP001217089"/>
    </source>
</evidence>
<feature type="region of interest" description="Disordered" evidence="1">
    <location>
        <begin position="661"/>
        <end position="696"/>
    </location>
</feature>
<comment type="caution">
    <text evidence="2">The sequence shown here is derived from an EMBL/GenBank/DDBJ whole genome shotgun (WGS) entry which is preliminary data.</text>
</comment>
<feature type="compositionally biased region" description="Basic and acidic residues" evidence="1">
    <location>
        <begin position="134"/>
        <end position="152"/>
    </location>
</feature>
<feature type="region of interest" description="Disordered" evidence="1">
    <location>
        <begin position="374"/>
        <end position="407"/>
    </location>
</feature>
<evidence type="ECO:0000256" key="1">
    <source>
        <dbReference type="SAM" id="MobiDB-lite"/>
    </source>
</evidence>